<dbReference type="Pfam" id="PF25093">
    <property type="entry name" value="DUF7807"/>
    <property type="match status" value="1"/>
</dbReference>
<proteinExistence type="predicted"/>
<evidence type="ECO:0000313" key="3">
    <source>
        <dbReference type="EMBL" id="GMS96485.1"/>
    </source>
</evidence>
<name>A0AAV5TPV4_9BILA</name>
<protein>
    <submittedName>
        <fullName evidence="3">Uncharacterized protein</fullName>
    </submittedName>
</protein>
<sequence>VSFSDGSDKKMQLPSAATGRCCCGLSVTLGSRILALISGFMALCQVFTVIFFYNWSDYWMIALATLLYCVASMLAAALVFQAIRTHRAVFMSPMLLISTINIVALVIALITCAITAFGGYTTINDEIERQLKWCAQNIDGCQQWQEEMRKDDLAAYECSTGWWLTFSAFFIMLFAVWVFIVHFDCFRTIKAGEGYPTAHYHGNDNITVPIYPTYPAPAYDAADRAATANPAPPYPGTPYDIPPSYTNEAVTTADETPVKVPLP</sequence>
<reference evidence="3" key="1">
    <citation type="submission" date="2023-10" db="EMBL/GenBank/DDBJ databases">
        <title>Genome assembly of Pristionchus species.</title>
        <authorList>
            <person name="Yoshida K."/>
            <person name="Sommer R.J."/>
        </authorList>
    </citation>
    <scope>NUCLEOTIDE SEQUENCE</scope>
    <source>
        <strain evidence="3">RS0144</strain>
    </source>
</reference>
<dbReference type="PANTHER" id="PTHR34851">
    <property type="entry name" value="PROTEIN CBG05235-RELATED"/>
    <property type="match status" value="1"/>
</dbReference>
<dbReference type="PANTHER" id="PTHR34851:SF5">
    <property type="entry name" value="MARVEL DOMAIN-CONTAINING PROTEIN"/>
    <property type="match status" value="1"/>
</dbReference>
<feature type="transmembrane region" description="Helical" evidence="2">
    <location>
        <begin position="95"/>
        <end position="120"/>
    </location>
</feature>
<dbReference type="AlphaFoldDB" id="A0AAV5TPV4"/>
<feature type="transmembrane region" description="Helical" evidence="2">
    <location>
        <begin position="59"/>
        <end position="83"/>
    </location>
</feature>
<organism evidence="3 4">
    <name type="scientific">Pristionchus entomophagus</name>
    <dbReference type="NCBI Taxonomy" id="358040"/>
    <lineage>
        <taxon>Eukaryota</taxon>
        <taxon>Metazoa</taxon>
        <taxon>Ecdysozoa</taxon>
        <taxon>Nematoda</taxon>
        <taxon>Chromadorea</taxon>
        <taxon>Rhabditida</taxon>
        <taxon>Rhabditina</taxon>
        <taxon>Diplogasteromorpha</taxon>
        <taxon>Diplogasteroidea</taxon>
        <taxon>Neodiplogasteridae</taxon>
        <taxon>Pristionchus</taxon>
    </lineage>
</organism>
<feature type="non-terminal residue" evidence="3">
    <location>
        <position position="1"/>
    </location>
</feature>
<keyword evidence="2" id="KW-0812">Transmembrane</keyword>
<dbReference type="Proteomes" id="UP001432027">
    <property type="component" value="Unassembled WGS sequence"/>
</dbReference>
<gene>
    <name evidence="3" type="ORF">PENTCL1PPCAC_18660</name>
</gene>
<comment type="caution">
    <text evidence="3">The sequence shown here is derived from an EMBL/GenBank/DDBJ whole genome shotgun (WGS) entry which is preliminary data.</text>
</comment>
<feature type="transmembrane region" description="Helical" evidence="2">
    <location>
        <begin position="161"/>
        <end position="180"/>
    </location>
</feature>
<evidence type="ECO:0000256" key="1">
    <source>
        <dbReference type="SAM" id="MobiDB-lite"/>
    </source>
</evidence>
<evidence type="ECO:0000313" key="4">
    <source>
        <dbReference type="Proteomes" id="UP001432027"/>
    </source>
</evidence>
<feature type="compositionally biased region" description="Polar residues" evidence="1">
    <location>
        <begin position="244"/>
        <end position="254"/>
    </location>
</feature>
<keyword evidence="2" id="KW-0472">Membrane</keyword>
<dbReference type="EMBL" id="BTSX01000004">
    <property type="protein sequence ID" value="GMS96485.1"/>
    <property type="molecule type" value="Genomic_DNA"/>
</dbReference>
<accession>A0AAV5TPV4</accession>
<keyword evidence="2" id="KW-1133">Transmembrane helix</keyword>
<dbReference type="InterPro" id="IPR056709">
    <property type="entry name" value="DUF7807"/>
</dbReference>
<evidence type="ECO:0000256" key="2">
    <source>
        <dbReference type="SAM" id="Phobius"/>
    </source>
</evidence>
<keyword evidence="4" id="KW-1185">Reference proteome</keyword>
<feature type="region of interest" description="Disordered" evidence="1">
    <location>
        <begin position="227"/>
        <end position="263"/>
    </location>
</feature>